<dbReference type="EMBL" id="BAABBE010000014">
    <property type="protein sequence ID" value="GAA3657968.1"/>
    <property type="molecule type" value="Genomic_DNA"/>
</dbReference>
<organism evidence="1 2">
    <name type="scientific">Lentzea roselyniae</name>
    <dbReference type="NCBI Taxonomy" id="531940"/>
    <lineage>
        <taxon>Bacteria</taxon>
        <taxon>Bacillati</taxon>
        <taxon>Actinomycetota</taxon>
        <taxon>Actinomycetes</taxon>
        <taxon>Pseudonocardiales</taxon>
        <taxon>Pseudonocardiaceae</taxon>
        <taxon>Lentzea</taxon>
    </lineage>
</organism>
<sequence length="72" mass="8089">MLNEAMHELDARLPHLTDELSALLAKGLAERREEPTTAEHTRAAEICNEVAGLLEATAAEWRWNARHFHEGS</sequence>
<reference evidence="2" key="1">
    <citation type="journal article" date="2019" name="Int. J. Syst. Evol. Microbiol.">
        <title>The Global Catalogue of Microorganisms (GCM) 10K type strain sequencing project: providing services to taxonomists for standard genome sequencing and annotation.</title>
        <authorList>
            <consortium name="The Broad Institute Genomics Platform"/>
            <consortium name="The Broad Institute Genome Sequencing Center for Infectious Disease"/>
            <person name="Wu L."/>
            <person name="Ma J."/>
        </authorList>
    </citation>
    <scope>NUCLEOTIDE SEQUENCE [LARGE SCALE GENOMIC DNA]</scope>
    <source>
        <strain evidence="2">JCM 17494</strain>
    </source>
</reference>
<proteinExistence type="predicted"/>
<dbReference type="Proteomes" id="UP001500711">
    <property type="component" value="Unassembled WGS sequence"/>
</dbReference>
<name>A0ABP7BFV4_9PSEU</name>
<evidence type="ECO:0000313" key="2">
    <source>
        <dbReference type="Proteomes" id="UP001500711"/>
    </source>
</evidence>
<keyword evidence="2" id="KW-1185">Reference proteome</keyword>
<evidence type="ECO:0000313" key="1">
    <source>
        <dbReference type="EMBL" id="GAA3657968.1"/>
    </source>
</evidence>
<protein>
    <submittedName>
        <fullName evidence="1">Uncharacterized protein</fullName>
    </submittedName>
</protein>
<gene>
    <name evidence="1" type="ORF">GCM10022267_50120</name>
</gene>
<dbReference type="RefSeq" id="WP_346132312.1">
    <property type="nucleotide sequence ID" value="NZ_BAABBE010000014.1"/>
</dbReference>
<comment type="caution">
    <text evidence="1">The sequence shown here is derived from an EMBL/GenBank/DDBJ whole genome shotgun (WGS) entry which is preliminary data.</text>
</comment>
<accession>A0ABP7BFV4</accession>